<feature type="non-terminal residue" evidence="2">
    <location>
        <position position="1"/>
    </location>
</feature>
<protein>
    <submittedName>
        <fullName evidence="2">HXXXD-type acyl-transferase family protein</fullName>
    </submittedName>
</protein>
<keyword evidence="1" id="KW-0472">Membrane</keyword>
<dbReference type="EMBL" id="AP019299">
    <property type="protein sequence ID" value="BBH00222.1"/>
    <property type="molecule type" value="Genomic_DNA"/>
</dbReference>
<gene>
    <name evidence="2" type="ORF">Prudu_010151</name>
</gene>
<accession>A0A4Y1R7X6</accession>
<evidence type="ECO:0000256" key="1">
    <source>
        <dbReference type="SAM" id="Phobius"/>
    </source>
</evidence>
<name>A0A4Y1R7X6_PRUDU</name>
<keyword evidence="2" id="KW-0808">Transferase</keyword>
<sequence length="161" mass="17482">THQLGPKEKDKGKDITNHSLCWQPLKQELTSTSQRVTGLVVVWWGALGVCVGGGGLGGIDVDSPKIKEHQRSDRIRGRLPAGRAVVAERKGLLGEDGLVLAVNAITEVIKGLDKGLLNGAENWISTLYRDMQSTVLECLPLLAQIGFSFMILILDGEDQRE</sequence>
<evidence type="ECO:0000313" key="2">
    <source>
        <dbReference type="EMBL" id="BBH00222.1"/>
    </source>
</evidence>
<feature type="transmembrane region" description="Helical" evidence="1">
    <location>
        <begin position="134"/>
        <end position="154"/>
    </location>
</feature>
<proteinExistence type="predicted"/>
<feature type="transmembrane region" description="Helical" evidence="1">
    <location>
        <begin position="41"/>
        <end position="61"/>
    </location>
</feature>
<reference evidence="2" key="1">
    <citation type="journal article" date="2019" name="Science">
        <title>Mutation of a bHLH transcription factor allowed almond domestication.</title>
        <authorList>
            <person name="Sanchez-Perez R."/>
            <person name="Pavan S."/>
            <person name="Mazzeo R."/>
            <person name="Moldovan C."/>
            <person name="Aiese Cigliano R."/>
            <person name="Del Cueto J."/>
            <person name="Ricciardi F."/>
            <person name="Lotti C."/>
            <person name="Ricciardi L."/>
            <person name="Dicenta F."/>
            <person name="Lopez-Marques R.L."/>
            <person name="Lindberg Moller B."/>
        </authorList>
    </citation>
    <scope>NUCLEOTIDE SEQUENCE</scope>
</reference>
<keyword evidence="1" id="KW-1133">Transmembrane helix</keyword>
<keyword evidence="1" id="KW-0812">Transmembrane</keyword>
<dbReference type="GO" id="GO:0016740">
    <property type="term" value="F:transferase activity"/>
    <property type="evidence" value="ECO:0007669"/>
    <property type="project" value="UniProtKB-KW"/>
</dbReference>
<dbReference type="AlphaFoldDB" id="A0A4Y1R7X6"/>
<organism evidence="2">
    <name type="scientific">Prunus dulcis</name>
    <name type="common">Almond</name>
    <name type="synonym">Amygdalus dulcis</name>
    <dbReference type="NCBI Taxonomy" id="3755"/>
    <lineage>
        <taxon>Eukaryota</taxon>
        <taxon>Viridiplantae</taxon>
        <taxon>Streptophyta</taxon>
        <taxon>Embryophyta</taxon>
        <taxon>Tracheophyta</taxon>
        <taxon>Spermatophyta</taxon>
        <taxon>Magnoliopsida</taxon>
        <taxon>eudicotyledons</taxon>
        <taxon>Gunneridae</taxon>
        <taxon>Pentapetalae</taxon>
        <taxon>rosids</taxon>
        <taxon>fabids</taxon>
        <taxon>Rosales</taxon>
        <taxon>Rosaceae</taxon>
        <taxon>Amygdaloideae</taxon>
        <taxon>Amygdaleae</taxon>
        <taxon>Prunus</taxon>
    </lineage>
</organism>